<keyword evidence="2" id="KW-1185">Reference proteome</keyword>
<evidence type="ECO:0008006" key="3">
    <source>
        <dbReference type="Google" id="ProtNLM"/>
    </source>
</evidence>
<dbReference type="EMBL" id="JBHSFQ010000005">
    <property type="protein sequence ID" value="MFC4561898.1"/>
    <property type="molecule type" value="Genomic_DNA"/>
</dbReference>
<name>A0ABV9DWB7_9ACTN</name>
<protein>
    <recommendedName>
        <fullName evidence="3">Bulb-type lectin domain-containing protein</fullName>
    </recommendedName>
</protein>
<organism evidence="1 2">
    <name type="scientific">Nocardiopsis mangrovi</name>
    <dbReference type="NCBI Taxonomy" id="1179818"/>
    <lineage>
        <taxon>Bacteria</taxon>
        <taxon>Bacillati</taxon>
        <taxon>Actinomycetota</taxon>
        <taxon>Actinomycetes</taxon>
        <taxon>Streptosporangiales</taxon>
        <taxon>Nocardiopsidaceae</taxon>
        <taxon>Nocardiopsis</taxon>
    </lineage>
</organism>
<reference evidence="2" key="1">
    <citation type="journal article" date="2019" name="Int. J. Syst. Evol. Microbiol.">
        <title>The Global Catalogue of Microorganisms (GCM) 10K type strain sequencing project: providing services to taxonomists for standard genome sequencing and annotation.</title>
        <authorList>
            <consortium name="The Broad Institute Genomics Platform"/>
            <consortium name="The Broad Institute Genome Sequencing Center for Infectious Disease"/>
            <person name="Wu L."/>
            <person name="Ma J."/>
        </authorList>
    </citation>
    <scope>NUCLEOTIDE SEQUENCE [LARGE SCALE GENOMIC DNA]</scope>
    <source>
        <strain evidence="2">XZYJ18</strain>
    </source>
</reference>
<gene>
    <name evidence="1" type="ORF">ACFO4E_08520</name>
</gene>
<dbReference type="Proteomes" id="UP001595923">
    <property type="component" value="Unassembled WGS sequence"/>
</dbReference>
<proteinExistence type="predicted"/>
<accession>A0ABV9DWB7</accession>
<evidence type="ECO:0000313" key="1">
    <source>
        <dbReference type="EMBL" id="MFC4561898.1"/>
    </source>
</evidence>
<sequence length="96" mass="10070">MWSEVASGGSAVALNNSLVIDAASGEVLHEGEPLWGDGRSDDLIGDLSNGGSFGSGSYVVRRPQETPAGEANGPVRYHEVSWVVWATEGLLTFYGC</sequence>
<comment type="caution">
    <text evidence="1">The sequence shown here is derived from an EMBL/GenBank/DDBJ whole genome shotgun (WGS) entry which is preliminary data.</text>
</comment>
<evidence type="ECO:0000313" key="2">
    <source>
        <dbReference type="Proteomes" id="UP001595923"/>
    </source>
</evidence>
<dbReference type="RefSeq" id="WP_378572599.1">
    <property type="nucleotide sequence ID" value="NZ_JBHSFQ010000005.1"/>
</dbReference>